<dbReference type="RefSeq" id="XP_020429998.1">
    <property type="nucleotide sequence ID" value="XM_020580165.1"/>
</dbReference>
<name>D3BLD6_HETP5</name>
<sequence>MKFSTVLTLILIVFIAVVHSAEEAEQAEAATQPPKKGPLQINLVDSGPIRNRGTFPQSRGVSNEAAILQFADIFRNRLTDMTRSVAGGRPIRIDNQGFTGSGYANLQAQINNVNGASTVSAVLVSPTCQPIRPNSEQQQTNNERLNVLRKVKDALNRSYSSVDFSFIPLTNSNNNNNSLNLTGNPVPPRLLQSDVVGVVKQLHLELLHRREICARVIQRHYRAWKKQYRFRNVVMALMEKRDLEKSLSYASKSAEMHRAAVTIQRWYRSRRCRKIWYMLVSKVLLLLSTGSGKRSIGGMTSGGRFGSIFGFDEPDHDGNIIYYTPDAGTIGSLPIIKYATIAKLVEHLTYTTYTEAAFPKIFFATYSSFLSPTELFQLLCVRYHVEPPIHASATELAMFRKTVKPRIQEKVIEMMGYWIKNHLNDFEETSARRLIAIFNETKKKNRDDMEELIKFASNAPKPILPLKPLDGAGFTLLDLSPIEVARQMALIDQTLLSRISAKELLSKKWSSQHANNLEICPNVMNMINVFNNGSKWISSEIVIEKSSKYRLKKLKFFLDVARLCYEMNNFNGVFQILYRIVLAEAKGPVIPFVGLYLMDLTFMDEGNPSFNNTLLNFVKKRLEASSVNKFLTYKLAPYCFEPVSFIQDILLNSTVLSETELYEKSVAIEKRHLRKISKRQDRERQLTTSTSNSDLAELASSSNNNNNSSSSIGNNSSSSTSNPSPTKKSSKSGKHRRHRDRDSDSPRLGKKGDPANTSSPAIMTSPGKVPPLDFNISASNLSPQHITSLYHSVDNTPISSPRFTPSIITSPTTPDKLSISNFNPIMAFSNYAFSLSPRSPRSSRPSSPCESPRNSRPSSPIPPPSPKHFDQPSPFKG</sequence>
<dbReference type="InterPro" id="IPR019804">
    <property type="entry name" value="Ras_G-nucl-exch_fac_CS"/>
</dbReference>
<evidence type="ECO:0000256" key="3">
    <source>
        <dbReference type="SAM" id="MobiDB-lite"/>
    </source>
</evidence>
<dbReference type="Pfam" id="PF00618">
    <property type="entry name" value="RasGEF_N"/>
    <property type="match status" value="1"/>
</dbReference>
<feature type="region of interest" description="Disordered" evidence="3">
    <location>
        <begin position="834"/>
        <end position="877"/>
    </location>
</feature>
<dbReference type="STRING" id="670386.D3BLD6"/>
<dbReference type="InterPro" id="IPR023578">
    <property type="entry name" value="Ras_GEF_dom_sf"/>
</dbReference>
<dbReference type="SUPFAM" id="SSF52540">
    <property type="entry name" value="P-loop containing nucleoside triphosphate hydrolases"/>
    <property type="match status" value="1"/>
</dbReference>
<dbReference type="PROSITE" id="PS50212">
    <property type="entry name" value="RASGEF_NTER"/>
    <property type="match status" value="1"/>
</dbReference>
<accession>D3BLD6</accession>
<dbReference type="InterPro" id="IPR036964">
    <property type="entry name" value="RASGEF_cat_dom_sf"/>
</dbReference>
<dbReference type="SMART" id="SM00229">
    <property type="entry name" value="RasGEFN"/>
    <property type="match status" value="1"/>
</dbReference>
<dbReference type="CDD" id="cd23767">
    <property type="entry name" value="IQCD"/>
    <property type="match status" value="1"/>
</dbReference>
<evidence type="ECO:0000313" key="7">
    <source>
        <dbReference type="EMBL" id="EFA77870.1"/>
    </source>
</evidence>
<dbReference type="SMART" id="SM00147">
    <property type="entry name" value="RasGEF"/>
    <property type="match status" value="1"/>
</dbReference>
<dbReference type="GeneID" id="31364845"/>
<organism evidence="7 8">
    <name type="scientific">Heterostelium pallidum (strain ATCC 26659 / Pp 5 / PN500)</name>
    <name type="common">Cellular slime mold</name>
    <name type="synonym">Polysphondylium pallidum</name>
    <dbReference type="NCBI Taxonomy" id="670386"/>
    <lineage>
        <taxon>Eukaryota</taxon>
        <taxon>Amoebozoa</taxon>
        <taxon>Evosea</taxon>
        <taxon>Eumycetozoa</taxon>
        <taxon>Dictyostelia</taxon>
        <taxon>Acytosteliales</taxon>
        <taxon>Acytosteliaceae</taxon>
        <taxon>Heterostelium</taxon>
    </lineage>
</organism>
<feature type="compositionally biased region" description="Basic and acidic residues" evidence="3">
    <location>
        <begin position="740"/>
        <end position="753"/>
    </location>
</feature>
<feature type="compositionally biased region" description="Basic residues" evidence="3">
    <location>
        <begin position="728"/>
        <end position="739"/>
    </location>
</feature>
<dbReference type="Gene3D" id="1.10.840.10">
    <property type="entry name" value="Ras guanine-nucleotide exchange factors catalytic domain"/>
    <property type="match status" value="2"/>
</dbReference>
<feature type="compositionally biased region" description="Low complexity" evidence="3">
    <location>
        <begin position="836"/>
        <end position="858"/>
    </location>
</feature>
<feature type="signal peptide" evidence="4">
    <location>
        <begin position="1"/>
        <end position="20"/>
    </location>
</feature>
<evidence type="ECO:0000259" key="5">
    <source>
        <dbReference type="PROSITE" id="PS50009"/>
    </source>
</evidence>
<evidence type="ECO:0000259" key="6">
    <source>
        <dbReference type="PROSITE" id="PS50212"/>
    </source>
</evidence>
<feature type="domain" description="Ras-GEF" evidence="5">
    <location>
        <begin position="480"/>
        <end position="671"/>
    </location>
</feature>
<dbReference type="InterPro" id="IPR027417">
    <property type="entry name" value="P-loop_NTPase"/>
</dbReference>
<dbReference type="Pfam" id="PF00617">
    <property type="entry name" value="RasGEF"/>
    <property type="match status" value="1"/>
</dbReference>
<dbReference type="Gene3D" id="1.20.5.190">
    <property type="match status" value="1"/>
</dbReference>
<feature type="compositionally biased region" description="Low complexity" evidence="3">
    <location>
        <begin position="700"/>
        <end position="727"/>
    </location>
</feature>
<feature type="domain" description="N-terminal Ras-GEF" evidence="6">
    <location>
        <begin position="332"/>
        <end position="464"/>
    </location>
</feature>
<dbReference type="CDD" id="cd06224">
    <property type="entry name" value="REM"/>
    <property type="match status" value="1"/>
</dbReference>
<dbReference type="FunCoup" id="D3BLD6">
    <property type="interactions" value="504"/>
</dbReference>
<evidence type="ECO:0000313" key="8">
    <source>
        <dbReference type="Proteomes" id="UP000001396"/>
    </source>
</evidence>
<dbReference type="InterPro" id="IPR001895">
    <property type="entry name" value="RASGEF_cat_dom"/>
</dbReference>
<feature type="chain" id="PRO_5003041347" evidence="4">
    <location>
        <begin position="21"/>
        <end position="877"/>
    </location>
</feature>
<keyword evidence="4" id="KW-0732">Signal</keyword>
<dbReference type="EMBL" id="ADBJ01000039">
    <property type="protein sequence ID" value="EFA77870.1"/>
    <property type="molecule type" value="Genomic_DNA"/>
</dbReference>
<gene>
    <name evidence="7" type="primary">gefAA</name>
    <name evidence="7" type="ORF">PPL_09370</name>
</gene>
<dbReference type="PROSITE" id="PS00720">
    <property type="entry name" value="RASGEF"/>
    <property type="match status" value="1"/>
</dbReference>
<dbReference type="PANTHER" id="PTHR23113">
    <property type="entry name" value="GUANINE NUCLEOTIDE EXCHANGE FACTOR"/>
    <property type="match status" value="1"/>
</dbReference>
<keyword evidence="1 2" id="KW-0344">Guanine-nucleotide releasing factor</keyword>
<dbReference type="GO" id="GO:0007265">
    <property type="term" value="P:Ras protein signal transduction"/>
    <property type="evidence" value="ECO:0007669"/>
    <property type="project" value="TreeGrafter"/>
</dbReference>
<dbReference type="GO" id="GO:0005886">
    <property type="term" value="C:plasma membrane"/>
    <property type="evidence" value="ECO:0007669"/>
    <property type="project" value="TreeGrafter"/>
</dbReference>
<comment type="caution">
    <text evidence="7">The sequence shown here is derived from an EMBL/GenBank/DDBJ whole genome shotgun (WGS) entry which is preliminary data.</text>
</comment>
<dbReference type="GO" id="GO:0005085">
    <property type="term" value="F:guanyl-nucleotide exchange factor activity"/>
    <property type="evidence" value="ECO:0007669"/>
    <property type="project" value="UniProtKB-KW"/>
</dbReference>
<keyword evidence="8" id="KW-1185">Reference proteome</keyword>
<evidence type="ECO:0000256" key="4">
    <source>
        <dbReference type="SAM" id="SignalP"/>
    </source>
</evidence>
<dbReference type="PROSITE" id="PS50009">
    <property type="entry name" value="RASGEF_CAT"/>
    <property type="match status" value="1"/>
</dbReference>
<dbReference type="PANTHER" id="PTHR23113:SF200">
    <property type="entry name" value="LEUCINE-RICH REPEAT-CONTAINING PROTEIN"/>
    <property type="match status" value="1"/>
</dbReference>
<proteinExistence type="predicted"/>
<protein>
    <submittedName>
        <fullName evidence="7">Leucine-rich repeat-containing protein</fullName>
    </submittedName>
</protein>
<feature type="region of interest" description="Disordered" evidence="3">
    <location>
        <begin position="677"/>
        <end position="776"/>
    </location>
</feature>
<evidence type="ECO:0000256" key="1">
    <source>
        <dbReference type="ARBA" id="ARBA00022658"/>
    </source>
</evidence>
<dbReference type="InterPro" id="IPR000651">
    <property type="entry name" value="Ras-like_Gua-exchang_fac_N"/>
</dbReference>
<dbReference type="AlphaFoldDB" id="D3BLD6"/>
<evidence type="ECO:0000256" key="2">
    <source>
        <dbReference type="PROSITE-ProRule" id="PRU00168"/>
    </source>
</evidence>
<dbReference type="InParanoid" id="D3BLD6"/>
<reference evidence="7 8" key="1">
    <citation type="journal article" date="2011" name="Genome Res.">
        <title>Phylogeny-wide analysis of social amoeba genomes highlights ancient origins for complex intercellular communication.</title>
        <authorList>
            <person name="Heidel A.J."/>
            <person name="Lawal H.M."/>
            <person name="Felder M."/>
            <person name="Schilde C."/>
            <person name="Helps N.R."/>
            <person name="Tunggal B."/>
            <person name="Rivero F."/>
            <person name="John U."/>
            <person name="Schleicher M."/>
            <person name="Eichinger L."/>
            <person name="Platzer M."/>
            <person name="Noegel A.A."/>
            <person name="Schaap P."/>
            <person name="Gloeckner G."/>
        </authorList>
    </citation>
    <scope>NUCLEOTIDE SEQUENCE [LARGE SCALE GENOMIC DNA]</scope>
    <source>
        <strain evidence="8">ATCC 26659 / Pp 5 / PN500</strain>
    </source>
</reference>
<dbReference type="InterPro" id="IPR008937">
    <property type="entry name" value="Ras-like_GEF"/>
</dbReference>
<dbReference type="Proteomes" id="UP000001396">
    <property type="component" value="Unassembled WGS sequence"/>
</dbReference>
<dbReference type="SUPFAM" id="SSF48366">
    <property type="entry name" value="Ras GEF"/>
    <property type="match status" value="1"/>
</dbReference>
<dbReference type="Gene3D" id="1.20.870.10">
    <property type="entry name" value="Son of sevenless (SoS) protein Chain: S domain 1"/>
    <property type="match status" value="1"/>
</dbReference>